<evidence type="ECO:0000313" key="7">
    <source>
        <dbReference type="Proteomes" id="UP001290861"/>
    </source>
</evidence>
<dbReference type="Pfam" id="PF00196">
    <property type="entry name" value="GerE"/>
    <property type="match status" value="1"/>
</dbReference>
<dbReference type="InterPro" id="IPR039420">
    <property type="entry name" value="WalR-like"/>
</dbReference>
<feature type="modified residue" description="4-aspartylphosphate" evidence="3">
    <location>
        <position position="74"/>
    </location>
</feature>
<dbReference type="Proteomes" id="UP001290861">
    <property type="component" value="Unassembled WGS sequence"/>
</dbReference>
<name>A0ABU5MTR0_9BACT</name>
<dbReference type="PROSITE" id="PS50043">
    <property type="entry name" value="HTH_LUXR_2"/>
    <property type="match status" value="1"/>
</dbReference>
<dbReference type="SUPFAM" id="SSF46894">
    <property type="entry name" value="C-terminal effector domain of the bipartite response regulators"/>
    <property type="match status" value="1"/>
</dbReference>
<comment type="caution">
    <text evidence="6">The sequence shown here is derived from an EMBL/GenBank/DDBJ whole genome shotgun (WGS) entry which is preliminary data.</text>
</comment>
<keyword evidence="2" id="KW-0238">DNA-binding</keyword>
<dbReference type="InterPro" id="IPR011006">
    <property type="entry name" value="CheY-like_superfamily"/>
</dbReference>
<dbReference type="InterPro" id="IPR016032">
    <property type="entry name" value="Sig_transdc_resp-reg_C-effctor"/>
</dbReference>
<protein>
    <submittedName>
        <fullName evidence="6">Response regulator transcription factor</fullName>
    </submittedName>
</protein>
<dbReference type="EMBL" id="JARVCO010000002">
    <property type="protein sequence ID" value="MDZ8117542.1"/>
    <property type="molecule type" value="Genomic_DNA"/>
</dbReference>
<reference evidence="6 7" key="1">
    <citation type="journal article" date="2024" name="Appl. Environ. Microbiol.">
        <title>Pontiella agarivorans sp. nov., a novel marine anaerobic bacterium capable of degrading macroalgal polysaccharides and fixing nitrogen.</title>
        <authorList>
            <person name="Liu N."/>
            <person name="Kivenson V."/>
            <person name="Peng X."/>
            <person name="Cui Z."/>
            <person name="Lankiewicz T.S."/>
            <person name="Gosselin K.M."/>
            <person name="English C.J."/>
            <person name="Blair E.M."/>
            <person name="O'Malley M.A."/>
            <person name="Valentine D.L."/>
        </authorList>
    </citation>
    <scope>NUCLEOTIDE SEQUENCE [LARGE SCALE GENOMIC DNA]</scope>
    <source>
        <strain evidence="6 7">NLcol2</strain>
    </source>
</reference>
<dbReference type="SMART" id="SM00421">
    <property type="entry name" value="HTH_LUXR"/>
    <property type="match status" value="1"/>
</dbReference>
<keyword evidence="1 3" id="KW-0597">Phosphoprotein</keyword>
<evidence type="ECO:0000259" key="4">
    <source>
        <dbReference type="PROSITE" id="PS50043"/>
    </source>
</evidence>
<dbReference type="PANTHER" id="PTHR43214">
    <property type="entry name" value="TWO-COMPONENT RESPONSE REGULATOR"/>
    <property type="match status" value="1"/>
</dbReference>
<dbReference type="CDD" id="cd17535">
    <property type="entry name" value="REC_NarL-like"/>
    <property type="match status" value="1"/>
</dbReference>
<evidence type="ECO:0000256" key="3">
    <source>
        <dbReference type="PROSITE-ProRule" id="PRU00169"/>
    </source>
</evidence>
<feature type="domain" description="Response regulatory" evidence="5">
    <location>
        <begin position="23"/>
        <end position="139"/>
    </location>
</feature>
<proteinExistence type="predicted"/>
<accession>A0ABU5MTR0</accession>
<dbReference type="InterPro" id="IPR000792">
    <property type="entry name" value="Tscrpt_reg_LuxR_C"/>
</dbReference>
<dbReference type="PANTHER" id="PTHR43214:SF43">
    <property type="entry name" value="TWO-COMPONENT RESPONSE REGULATOR"/>
    <property type="match status" value="1"/>
</dbReference>
<dbReference type="PROSITE" id="PS50110">
    <property type="entry name" value="RESPONSE_REGULATORY"/>
    <property type="match status" value="1"/>
</dbReference>
<sequence length="227" mass="25076">MCEDTYFINNGMGACVSMEENTRILVVDDNALLRLGLTETFNIEPGFEPVGQAANGSEALELVRKLKPDVVTMDYQMPGDNGIETTRKILAEFPHIKVVLLSVFDSEEDIFKAYTAGVRGYLTKKAGEVEEVIEAVQEVAKGGTYFPAAIAAKLEERKEKDDLTPREMEVLQLLAEGCSNKEIVDRLGISLPTVKLHIINLREKLNAADRTQAVVHAFKQGILHLNA</sequence>
<organism evidence="6 7">
    <name type="scientific">Pontiella agarivorans</name>
    <dbReference type="NCBI Taxonomy" id="3038953"/>
    <lineage>
        <taxon>Bacteria</taxon>
        <taxon>Pseudomonadati</taxon>
        <taxon>Kiritimatiellota</taxon>
        <taxon>Kiritimatiellia</taxon>
        <taxon>Kiritimatiellales</taxon>
        <taxon>Pontiellaceae</taxon>
        <taxon>Pontiella</taxon>
    </lineage>
</organism>
<dbReference type="SUPFAM" id="SSF52172">
    <property type="entry name" value="CheY-like"/>
    <property type="match status" value="1"/>
</dbReference>
<dbReference type="CDD" id="cd06170">
    <property type="entry name" value="LuxR_C_like"/>
    <property type="match status" value="1"/>
</dbReference>
<evidence type="ECO:0000259" key="5">
    <source>
        <dbReference type="PROSITE" id="PS50110"/>
    </source>
</evidence>
<dbReference type="Gene3D" id="3.40.50.2300">
    <property type="match status" value="1"/>
</dbReference>
<dbReference type="RefSeq" id="WP_322607343.1">
    <property type="nucleotide sequence ID" value="NZ_JARVCO010000002.1"/>
</dbReference>
<evidence type="ECO:0000256" key="2">
    <source>
        <dbReference type="ARBA" id="ARBA00023125"/>
    </source>
</evidence>
<feature type="domain" description="HTH luxR-type" evidence="4">
    <location>
        <begin position="156"/>
        <end position="221"/>
    </location>
</feature>
<dbReference type="Pfam" id="PF00072">
    <property type="entry name" value="Response_reg"/>
    <property type="match status" value="1"/>
</dbReference>
<dbReference type="PRINTS" id="PR00038">
    <property type="entry name" value="HTHLUXR"/>
</dbReference>
<dbReference type="InterPro" id="IPR001789">
    <property type="entry name" value="Sig_transdc_resp-reg_receiver"/>
</dbReference>
<dbReference type="InterPro" id="IPR058245">
    <property type="entry name" value="NreC/VraR/RcsB-like_REC"/>
</dbReference>
<gene>
    <name evidence="6" type="ORF">P9H32_02805</name>
</gene>
<keyword evidence="7" id="KW-1185">Reference proteome</keyword>
<evidence type="ECO:0000256" key="1">
    <source>
        <dbReference type="ARBA" id="ARBA00022553"/>
    </source>
</evidence>
<evidence type="ECO:0000313" key="6">
    <source>
        <dbReference type="EMBL" id="MDZ8117542.1"/>
    </source>
</evidence>
<dbReference type="SMART" id="SM00448">
    <property type="entry name" value="REC"/>
    <property type="match status" value="1"/>
</dbReference>